<dbReference type="Proteomes" id="UP000265566">
    <property type="component" value="Chromosome 3"/>
</dbReference>
<protein>
    <recommendedName>
        <fullName evidence="2">Peptidyl-prolyl cis-trans isomerase</fullName>
        <shortName evidence="2">PPIase</shortName>
        <ecNumber evidence="2">5.2.1.8</ecNumber>
    </recommendedName>
</protein>
<dbReference type="Pfam" id="PF00160">
    <property type="entry name" value="Pro_isomerase"/>
    <property type="match status" value="1"/>
</dbReference>
<evidence type="ECO:0000256" key="2">
    <source>
        <dbReference type="RuleBase" id="RU363019"/>
    </source>
</evidence>
<dbReference type="EC" id="5.2.1.8" evidence="2"/>
<proteinExistence type="inferred from homology"/>
<gene>
    <name evidence="5" type="ORF">MtrunA17_Chr3g0122871</name>
</gene>
<evidence type="ECO:0000256" key="1">
    <source>
        <dbReference type="ARBA" id="ARBA00007365"/>
    </source>
</evidence>
<dbReference type="PANTHER" id="PTHR11071">
    <property type="entry name" value="PEPTIDYL-PROLYL CIS-TRANS ISOMERASE"/>
    <property type="match status" value="1"/>
</dbReference>
<keyword evidence="3" id="KW-0812">Transmembrane</keyword>
<dbReference type="SUPFAM" id="SSF50891">
    <property type="entry name" value="Cyclophilin-like"/>
    <property type="match status" value="1"/>
</dbReference>
<comment type="catalytic activity">
    <reaction evidence="2">
        <text>[protein]-peptidylproline (omega=180) = [protein]-peptidylproline (omega=0)</text>
        <dbReference type="Rhea" id="RHEA:16237"/>
        <dbReference type="Rhea" id="RHEA-COMP:10747"/>
        <dbReference type="Rhea" id="RHEA-COMP:10748"/>
        <dbReference type="ChEBI" id="CHEBI:83833"/>
        <dbReference type="ChEBI" id="CHEBI:83834"/>
        <dbReference type="EC" id="5.2.1.8"/>
    </reaction>
</comment>
<comment type="similarity">
    <text evidence="1 2">Belongs to the cyclophilin-type PPIase family.</text>
</comment>
<keyword evidence="2" id="KW-0697">Rotamase</keyword>
<dbReference type="PANTHER" id="PTHR11071:SF561">
    <property type="entry name" value="PEPTIDYL-PROLYL CIS-TRANS ISOMERASE D-RELATED"/>
    <property type="match status" value="1"/>
</dbReference>
<keyword evidence="2 5" id="KW-0413">Isomerase</keyword>
<organism evidence="5 6">
    <name type="scientific">Medicago truncatula</name>
    <name type="common">Barrel medic</name>
    <name type="synonym">Medicago tribuloides</name>
    <dbReference type="NCBI Taxonomy" id="3880"/>
    <lineage>
        <taxon>Eukaryota</taxon>
        <taxon>Viridiplantae</taxon>
        <taxon>Streptophyta</taxon>
        <taxon>Embryophyta</taxon>
        <taxon>Tracheophyta</taxon>
        <taxon>Spermatophyta</taxon>
        <taxon>Magnoliopsida</taxon>
        <taxon>eudicotyledons</taxon>
        <taxon>Gunneridae</taxon>
        <taxon>Pentapetalae</taxon>
        <taxon>rosids</taxon>
        <taxon>fabids</taxon>
        <taxon>Fabales</taxon>
        <taxon>Fabaceae</taxon>
        <taxon>Papilionoideae</taxon>
        <taxon>50 kb inversion clade</taxon>
        <taxon>NPAAA clade</taxon>
        <taxon>Hologalegina</taxon>
        <taxon>IRL clade</taxon>
        <taxon>Trifolieae</taxon>
        <taxon>Medicago</taxon>
    </lineage>
</organism>
<dbReference type="InterPro" id="IPR002130">
    <property type="entry name" value="Cyclophilin-type_PPIase_dom"/>
</dbReference>
<dbReference type="EMBL" id="PSQE01000003">
    <property type="protein sequence ID" value="RHN69270.1"/>
    <property type="molecule type" value="Genomic_DNA"/>
</dbReference>
<sequence length="119" mass="13199">MIQGDFDKGNRCMPLLATFFYLFSVSATFPLSIHCRELDAKVYMVVLSKMRILIVMSRTGPGAVSMTNAGPNTNGSQFFICTIKTPWLDQRHVVFGQVLEGKDIVRLIEPQDTDCGGPP</sequence>
<comment type="function">
    <text evidence="2">PPIases accelerate the folding of proteins. It catalyzes the cis-trans isomerization of proline imidic peptide bonds in oligopeptides.</text>
</comment>
<dbReference type="Gramene" id="rna17715">
    <property type="protein sequence ID" value="RHN69270.1"/>
    <property type="gene ID" value="gene17715"/>
</dbReference>
<dbReference type="InterPro" id="IPR029000">
    <property type="entry name" value="Cyclophilin-like_dom_sf"/>
</dbReference>
<dbReference type="PROSITE" id="PS50072">
    <property type="entry name" value="CSA_PPIASE_2"/>
    <property type="match status" value="1"/>
</dbReference>
<evidence type="ECO:0000259" key="4">
    <source>
        <dbReference type="PROSITE" id="PS50072"/>
    </source>
</evidence>
<feature type="domain" description="PPIase cyclophilin-type" evidence="4">
    <location>
        <begin position="1"/>
        <end position="119"/>
    </location>
</feature>
<dbReference type="Gene3D" id="2.40.100.10">
    <property type="entry name" value="Cyclophilin-like"/>
    <property type="match status" value="1"/>
</dbReference>
<keyword evidence="3" id="KW-1133">Transmembrane helix</keyword>
<dbReference type="PRINTS" id="PR00153">
    <property type="entry name" value="CSAPPISMRASE"/>
</dbReference>
<reference evidence="6" key="1">
    <citation type="journal article" date="2018" name="Nat. Plants">
        <title>Whole-genome landscape of Medicago truncatula symbiotic genes.</title>
        <authorList>
            <person name="Pecrix Y."/>
            <person name="Staton S.E."/>
            <person name="Sallet E."/>
            <person name="Lelandais-Briere C."/>
            <person name="Moreau S."/>
            <person name="Carrere S."/>
            <person name="Blein T."/>
            <person name="Jardinaud M.F."/>
            <person name="Latrasse D."/>
            <person name="Zouine M."/>
            <person name="Zahm M."/>
            <person name="Kreplak J."/>
            <person name="Mayjonade B."/>
            <person name="Satge C."/>
            <person name="Perez M."/>
            <person name="Cauet S."/>
            <person name="Marande W."/>
            <person name="Chantry-Darmon C."/>
            <person name="Lopez-Roques C."/>
            <person name="Bouchez O."/>
            <person name="Berard A."/>
            <person name="Debelle F."/>
            <person name="Munos S."/>
            <person name="Bendahmane A."/>
            <person name="Berges H."/>
            <person name="Niebel A."/>
            <person name="Buitink J."/>
            <person name="Frugier F."/>
            <person name="Benhamed M."/>
            <person name="Crespi M."/>
            <person name="Gouzy J."/>
            <person name="Gamas P."/>
        </authorList>
    </citation>
    <scope>NUCLEOTIDE SEQUENCE [LARGE SCALE GENOMIC DNA]</scope>
    <source>
        <strain evidence="6">cv. Jemalong A17</strain>
    </source>
</reference>
<dbReference type="GO" id="GO:0003755">
    <property type="term" value="F:peptidyl-prolyl cis-trans isomerase activity"/>
    <property type="evidence" value="ECO:0007669"/>
    <property type="project" value="UniProtKB-UniRule"/>
</dbReference>
<accession>A0A396IV16</accession>
<name>A0A396IV16_MEDTR</name>
<comment type="caution">
    <text evidence="5">The sequence shown here is derived from an EMBL/GenBank/DDBJ whole genome shotgun (WGS) entry which is preliminary data.</text>
</comment>
<evidence type="ECO:0000313" key="5">
    <source>
        <dbReference type="EMBL" id="RHN69270.1"/>
    </source>
</evidence>
<dbReference type="AlphaFoldDB" id="A0A396IV16"/>
<evidence type="ECO:0000313" key="6">
    <source>
        <dbReference type="Proteomes" id="UP000265566"/>
    </source>
</evidence>
<feature type="transmembrane region" description="Helical" evidence="3">
    <location>
        <begin position="12"/>
        <end position="33"/>
    </location>
</feature>
<keyword evidence="3" id="KW-0472">Membrane</keyword>
<evidence type="ECO:0000256" key="3">
    <source>
        <dbReference type="SAM" id="Phobius"/>
    </source>
</evidence>